<reference evidence="3" key="1">
    <citation type="journal article" date="2020" name="Nature">
        <title>Giant virus diversity and host interactions through global metagenomics.</title>
        <authorList>
            <person name="Schulz F."/>
            <person name="Roux S."/>
            <person name="Paez-Espino D."/>
            <person name="Jungbluth S."/>
            <person name="Walsh D.A."/>
            <person name="Denef V.J."/>
            <person name="McMahon K.D."/>
            <person name="Konstantinidis K.T."/>
            <person name="Eloe-Fadrosh E.A."/>
            <person name="Kyrpides N.C."/>
            <person name="Woyke T."/>
        </authorList>
    </citation>
    <scope>NUCLEOTIDE SEQUENCE</scope>
    <source>
        <strain evidence="3">GVMAG-M-3300023174-189</strain>
    </source>
</reference>
<accession>A0A6C0DJB3</accession>
<name>A0A6C0DJB3_9ZZZZ</name>
<dbReference type="Pfam" id="PF18922">
    <property type="entry name" value="DUF5672"/>
    <property type="match status" value="1"/>
</dbReference>
<evidence type="ECO:0000256" key="1">
    <source>
        <dbReference type="SAM" id="Phobius"/>
    </source>
</evidence>
<organism evidence="3">
    <name type="scientific">viral metagenome</name>
    <dbReference type="NCBI Taxonomy" id="1070528"/>
    <lineage>
        <taxon>unclassified sequences</taxon>
        <taxon>metagenomes</taxon>
        <taxon>organismal metagenomes</taxon>
    </lineage>
</organism>
<sequence length="270" mass="30792">MLDKKTILIIGVIALIIIIGLVMKYSPGLISTAHGGHALVIVEPRKHKMLKYVCENFDQNMCKSWDLYVFHGKSHRGHAEEAVQNIEGRKVHLLGLEKDDFTADDYNITFKSLDFWNQVKAENILVFQTDAVLCPASKFKIQDFMDFDYIGCGSYDKAIGNSREVWGKDISMNNSFYGIGGLSFRKNSFQKKCIRDYPNIKATYPEDVFYSNCVEKSINKPRSAMDLANFCTQDAFESKSFGAHKTWYMKEGHAEPFFKFCPAARAIQKD</sequence>
<dbReference type="AlphaFoldDB" id="A0A6C0DJB3"/>
<feature type="transmembrane region" description="Helical" evidence="1">
    <location>
        <begin position="6"/>
        <end position="23"/>
    </location>
</feature>
<feature type="domain" description="DUF5672" evidence="2">
    <location>
        <begin position="103"/>
        <end position="236"/>
    </location>
</feature>
<keyword evidence="1" id="KW-1133">Transmembrane helix</keyword>
<keyword evidence="1" id="KW-0472">Membrane</keyword>
<proteinExistence type="predicted"/>
<evidence type="ECO:0000259" key="2">
    <source>
        <dbReference type="Pfam" id="PF18922"/>
    </source>
</evidence>
<dbReference type="InterPro" id="IPR043729">
    <property type="entry name" value="DUF5672"/>
</dbReference>
<protein>
    <recommendedName>
        <fullName evidence="2">DUF5672 domain-containing protein</fullName>
    </recommendedName>
</protein>
<evidence type="ECO:0000313" key="3">
    <source>
        <dbReference type="EMBL" id="QHT16607.1"/>
    </source>
</evidence>
<keyword evidence="1" id="KW-0812">Transmembrane</keyword>
<dbReference type="EMBL" id="MN739626">
    <property type="protein sequence ID" value="QHT16607.1"/>
    <property type="molecule type" value="Genomic_DNA"/>
</dbReference>